<keyword evidence="4" id="KW-0732">Signal</keyword>
<evidence type="ECO:0000256" key="2">
    <source>
        <dbReference type="ARBA" id="ARBA00022525"/>
    </source>
</evidence>
<dbReference type="PANTHER" id="PTHR38050">
    <property type="match status" value="1"/>
</dbReference>
<dbReference type="Pfam" id="PF10503">
    <property type="entry name" value="Esterase_PHB"/>
    <property type="match status" value="1"/>
</dbReference>
<name>A0A1Q2HP22_9BACT</name>
<evidence type="ECO:0000313" key="10">
    <source>
        <dbReference type="Proteomes" id="UP000188273"/>
    </source>
</evidence>
<keyword evidence="6" id="KW-0119">Carbohydrate metabolism</keyword>
<dbReference type="GO" id="GO:0045493">
    <property type="term" value="P:xylan catabolic process"/>
    <property type="evidence" value="ECO:0007669"/>
    <property type="project" value="UniProtKB-KW"/>
</dbReference>
<dbReference type="EMBL" id="CP019633">
    <property type="protein sequence ID" value="AQQ09100.1"/>
    <property type="molecule type" value="Genomic_DNA"/>
</dbReference>
<reference evidence="10" key="1">
    <citation type="submission" date="2017-02" db="EMBL/GenBank/DDBJ databases">
        <title>Comparative genomics and description of representatives of a novel lineage of planctomycetes thriving in anoxic sediments.</title>
        <authorList>
            <person name="Spring S."/>
            <person name="Bunk B."/>
            <person name="Sproer C."/>
            <person name="Klenk H.-P."/>
        </authorList>
    </citation>
    <scope>NUCLEOTIDE SEQUENCE [LARGE SCALE GENOMIC DNA]</scope>
    <source>
        <strain evidence="10">L21-RPul-D3</strain>
    </source>
</reference>
<dbReference type="GO" id="GO:0030600">
    <property type="term" value="F:feruloyl esterase activity"/>
    <property type="evidence" value="ECO:0007669"/>
    <property type="project" value="InterPro"/>
</dbReference>
<evidence type="ECO:0000256" key="1">
    <source>
        <dbReference type="ARBA" id="ARBA00004613"/>
    </source>
</evidence>
<feature type="region of interest" description="Disordered" evidence="8">
    <location>
        <begin position="317"/>
        <end position="338"/>
    </location>
</feature>
<evidence type="ECO:0000256" key="8">
    <source>
        <dbReference type="SAM" id="MobiDB-lite"/>
    </source>
</evidence>
<dbReference type="PANTHER" id="PTHR38050:SF2">
    <property type="entry name" value="FERULOYL ESTERASE C-RELATED"/>
    <property type="match status" value="1"/>
</dbReference>
<comment type="subcellular location">
    <subcellularLocation>
        <location evidence="1">Secreted</location>
    </subcellularLocation>
</comment>
<keyword evidence="3" id="KW-0858">Xylan degradation</keyword>
<dbReference type="InterPro" id="IPR028994">
    <property type="entry name" value="Integrin_alpha_N"/>
</dbReference>
<evidence type="ECO:0000256" key="3">
    <source>
        <dbReference type="ARBA" id="ARBA00022651"/>
    </source>
</evidence>
<organism evidence="9 10">
    <name type="scientific">Sedimentisphaera cyanobacteriorum</name>
    <dbReference type="NCBI Taxonomy" id="1940790"/>
    <lineage>
        <taxon>Bacteria</taxon>
        <taxon>Pseudomonadati</taxon>
        <taxon>Planctomycetota</taxon>
        <taxon>Phycisphaerae</taxon>
        <taxon>Sedimentisphaerales</taxon>
        <taxon>Sedimentisphaeraceae</taxon>
        <taxon>Sedimentisphaera</taxon>
    </lineage>
</organism>
<gene>
    <name evidence="9" type="ORF">L21SP3_00898</name>
</gene>
<evidence type="ECO:0000256" key="6">
    <source>
        <dbReference type="ARBA" id="ARBA00023277"/>
    </source>
</evidence>
<dbReference type="Gene3D" id="3.40.50.1820">
    <property type="entry name" value="alpha/beta hydrolase"/>
    <property type="match status" value="1"/>
</dbReference>
<dbReference type="Proteomes" id="UP000188273">
    <property type="component" value="Chromosome"/>
</dbReference>
<dbReference type="InterPro" id="IPR043595">
    <property type="entry name" value="FaeB/C/D"/>
</dbReference>
<dbReference type="STRING" id="1940790.L21SP3_00898"/>
<dbReference type="SUPFAM" id="SSF69318">
    <property type="entry name" value="Integrin alpha N-terminal domain"/>
    <property type="match status" value="1"/>
</dbReference>
<dbReference type="InterPro" id="IPR010126">
    <property type="entry name" value="Esterase_phb"/>
</dbReference>
<accession>A0A1Q2HP22</accession>
<proteinExistence type="predicted"/>
<protein>
    <submittedName>
        <fullName evidence="9">Esterase, PHB depolymerase family</fullName>
    </submittedName>
</protein>
<dbReference type="GO" id="GO:0005576">
    <property type="term" value="C:extracellular region"/>
    <property type="evidence" value="ECO:0007669"/>
    <property type="project" value="UniProtKB-SubCell"/>
</dbReference>
<dbReference type="RefSeq" id="WP_227806809.1">
    <property type="nucleotide sequence ID" value="NZ_CP019633.1"/>
</dbReference>
<keyword evidence="2" id="KW-0964">Secreted</keyword>
<dbReference type="SUPFAM" id="SSF53474">
    <property type="entry name" value="alpha/beta-Hydrolases"/>
    <property type="match status" value="1"/>
</dbReference>
<dbReference type="AlphaFoldDB" id="A0A1Q2HP22"/>
<dbReference type="InterPro" id="IPR029058">
    <property type="entry name" value="AB_hydrolase_fold"/>
</dbReference>
<keyword evidence="5" id="KW-0378">Hydrolase</keyword>
<dbReference type="KEGG" id="pbu:L21SP3_00898"/>
<keyword evidence="10" id="KW-1185">Reference proteome</keyword>
<evidence type="ECO:0000256" key="4">
    <source>
        <dbReference type="ARBA" id="ARBA00022729"/>
    </source>
</evidence>
<dbReference type="Gene3D" id="2.130.10.130">
    <property type="entry name" value="Integrin alpha, N-terminal"/>
    <property type="match status" value="1"/>
</dbReference>
<keyword evidence="7" id="KW-0624">Polysaccharide degradation</keyword>
<evidence type="ECO:0000313" key="9">
    <source>
        <dbReference type="EMBL" id="AQQ09100.1"/>
    </source>
</evidence>
<evidence type="ECO:0000256" key="5">
    <source>
        <dbReference type="ARBA" id="ARBA00022801"/>
    </source>
</evidence>
<sequence length="608" mass="65944">MKKTTQFILCIALTAAGAVPKGSADSKQIERTLTVNGRERRYRVYVPASARTTEAIPVVIAFHGGGGNPDSMIRLSGVNAKSDEAGFIVVYPYGSGRNPKRGLTFNGGGCCGYAKRKNVDDITFVRAILDDLNGVASVDSERIYATGISNGAIMAYYVASELSDRIAAIAPVAGPMMTDKCNPTRPVSVIHFHGTADELAPFNGGRGKGTSNVPAFMRPEFFSVEHSINCWVEANGCKRKPTITPMPDTADDGMRVTRKVWGGGKNGSEVVLYEIEGGGHTWPGREPTVKFLGKSTKDISANDLMWEFFQKHTRKAGTRKPLENGDASEDASEDASGTGQLFESIHVPGFTDFHEGLNGIAFADFDGNGFLDALTVTTPPFVLSKELKGKEQPRDHLRLLLNQGSFVFRSHELTLRNSPATPNDFGQGWRGSQIPVVADFDGDGLLDYFVSRQFPGVADRVRKGHKPVGCSLFLADGVFHTFKDISRKLNVLNERAYNRQPSLGDVNRDGYIDIAVGADNTTNAFEGIPKAALMVYEPGKNGEFTSGTYRDIGGSDLVADFGGFHNDPARDKAGPKVSLRDIDNDGDLDLFQSTHVLINIGYDARRLR</sequence>
<evidence type="ECO:0000256" key="7">
    <source>
        <dbReference type="ARBA" id="ARBA00023326"/>
    </source>
</evidence>